<dbReference type="InterPro" id="IPR011990">
    <property type="entry name" value="TPR-like_helical_dom_sf"/>
</dbReference>
<proteinExistence type="predicted"/>
<gene>
    <name evidence="1" type="ORF">ACFQH5_03815</name>
</gene>
<dbReference type="EMBL" id="JBHSZP010000006">
    <property type="protein sequence ID" value="MFC7088677.1"/>
    <property type="molecule type" value="Genomic_DNA"/>
</dbReference>
<name>A0ABW2EVP8_9GAMM</name>
<organism evidence="1 2">
    <name type="scientific">Halomonas salifodinae</name>
    <dbReference type="NCBI Taxonomy" id="438745"/>
    <lineage>
        <taxon>Bacteria</taxon>
        <taxon>Pseudomonadati</taxon>
        <taxon>Pseudomonadota</taxon>
        <taxon>Gammaproteobacteria</taxon>
        <taxon>Oceanospirillales</taxon>
        <taxon>Halomonadaceae</taxon>
        <taxon>Halomonas</taxon>
    </lineage>
</organism>
<evidence type="ECO:0008006" key="3">
    <source>
        <dbReference type="Google" id="ProtNLM"/>
    </source>
</evidence>
<dbReference type="SUPFAM" id="SSF81901">
    <property type="entry name" value="HCP-like"/>
    <property type="match status" value="1"/>
</dbReference>
<accession>A0ABW2EVP8</accession>
<protein>
    <recommendedName>
        <fullName evidence="3">Sel1 repeat family protein</fullName>
    </recommendedName>
</protein>
<dbReference type="Proteomes" id="UP001596411">
    <property type="component" value="Unassembled WGS sequence"/>
</dbReference>
<dbReference type="Gene3D" id="1.25.40.10">
    <property type="entry name" value="Tetratricopeptide repeat domain"/>
    <property type="match status" value="1"/>
</dbReference>
<reference evidence="2" key="1">
    <citation type="journal article" date="2019" name="Int. J. Syst. Evol. Microbiol.">
        <title>The Global Catalogue of Microorganisms (GCM) 10K type strain sequencing project: providing services to taxonomists for standard genome sequencing and annotation.</title>
        <authorList>
            <consortium name="The Broad Institute Genomics Platform"/>
            <consortium name="The Broad Institute Genome Sequencing Center for Infectious Disease"/>
            <person name="Wu L."/>
            <person name="Ma J."/>
        </authorList>
    </citation>
    <scope>NUCLEOTIDE SEQUENCE [LARGE SCALE GENOMIC DNA]</scope>
    <source>
        <strain evidence="2">CGMCC 1.13666</strain>
    </source>
</reference>
<sequence length="71" mass="7769">MRRIGIGALAALLLQVADDWLERAGEAGHAESQYWLGILIGDGLGDYPDEAQREEVAEAWLRLAHVDGILL</sequence>
<keyword evidence="2" id="KW-1185">Reference proteome</keyword>
<evidence type="ECO:0000313" key="1">
    <source>
        <dbReference type="EMBL" id="MFC7088677.1"/>
    </source>
</evidence>
<evidence type="ECO:0000313" key="2">
    <source>
        <dbReference type="Proteomes" id="UP001596411"/>
    </source>
</evidence>
<dbReference type="RefSeq" id="WP_346063257.1">
    <property type="nucleotide sequence ID" value="NZ_BAAADR010000016.1"/>
</dbReference>
<comment type="caution">
    <text evidence="1">The sequence shown here is derived from an EMBL/GenBank/DDBJ whole genome shotgun (WGS) entry which is preliminary data.</text>
</comment>